<accession>A0AAV5EXB6</accession>
<dbReference type="EMBL" id="BQKI01000079">
    <property type="protein sequence ID" value="GJN27199.1"/>
    <property type="molecule type" value="Genomic_DNA"/>
</dbReference>
<reference evidence="1" key="1">
    <citation type="journal article" date="2018" name="DNA Res.">
        <title>Multiple hybrid de novo genome assembly of finger millet, an orphan allotetraploid crop.</title>
        <authorList>
            <person name="Hatakeyama M."/>
            <person name="Aluri S."/>
            <person name="Balachadran M.T."/>
            <person name="Sivarajan S.R."/>
            <person name="Patrignani A."/>
            <person name="Gruter S."/>
            <person name="Poveda L."/>
            <person name="Shimizu-Inatsugi R."/>
            <person name="Baeten J."/>
            <person name="Francoijs K.J."/>
            <person name="Nataraja K.N."/>
            <person name="Reddy Y.A.N."/>
            <person name="Phadnis S."/>
            <person name="Ravikumar R.L."/>
            <person name="Schlapbach R."/>
            <person name="Sreeman S.M."/>
            <person name="Shimizu K.K."/>
        </authorList>
    </citation>
    <scope>NUCLEOTIDE SEQUENCE</scope>
</reference>
<dbReference type="Proteomes" id="UP001054889">
    <property type="component" value="Unassembled WGS sequence"/>
</dbReference>
<organism evidence="1 2">
    <name type="scientific">Eleusine coracana subsp. coracana</name>
    <dbReference type="NCBI Taxonomy" id="191504"/>
    <lineage>
        <taxon>Eukaryota</taxon>
        <taxon>Viridiplantae</taxon>
        <taxon>Streptophyta</taxon>
        <taxon>Embryophyta</taxon>
        <taxon>Tracheophyta</taxon>
        <taxon>Spermatophyta</taxon>
        <taxon>Magnoliopsida</taxon>
        <taxon>Liliopsida</taxon>
        <taxon>Poales</taxon>
        <taxon>Poaceae</taxon>
        <taxon>PACMAD clade</taxon>
        <taxon>Chloridoideae</taxon>
        <taxon>Cynodonteae</taxon>
        <taxon>Eleusininae</taxon>
        <taxon>Eleusine</taxon>
    </lineage>
</organism>
<reference evidence="1" key="2">
    <citation type="submission" date="2021-12" db="EMBL/GenBank/DDBJ databases">
        <title>Resequencing data analysis of finger millet.</title>
        <authorList>
            <person name="Hatakeyama M."/>
            <person name="Aluri S."/>
            <person name="Balachadran M.T."/>
            <person name="Sivarajan S.R."/>
            <person name="Poveda L."/>
            <person name="Shimizu-Inatsugi R."/>
            <person name="Schlapbach R."/>
            <person name="Sreeman S.M."/>
            <person name="Shimizu K.K."/>
        </authorList>
    </citation>
    <scope>NUCLEOTIDE SEQUENCE</scope>
</reference>
<gene>
    <name evidence="1" type="primary">gb15198</name>
    <name evidence="1" type="ORF">PR202_gb15198</name>
</gene>
<dbReference type="AlphaFoldDB" id="A0AAV5EXB6"/>
<proteinExistence type="predicted"/>
<evidence type="ECO:0000313" key="1">
    <source>
        <dbReference type="EMBL" id="GJN27199.1"/>
    </source>
</evidence>
<keyword evidence="2" id="KW-1185">Reference proteome</keyword>
<dbReference type="PANTHER" id="PTHR32153">
    <property type="entry name" value="OJ000223_09.16 PROTEIN"/>
    <property type="match status" value="1"/>
</dbReference>
<dbReference type="InterPro" id="IPR044997">
    <property type="entry name" value="F-box_plant"/>
</dbReference>
<sequence length="253" mass="29680">MELNWLPKLQLLTCNSWMDSKDQYPLSFGYVPQLCNLRLINTGTTLHKTIKLSDFLDNAIIRQLDLDFQSGSIWIQPEAPRQLSPLLQNLQTVILRHIHDECDLSWTMFFLEAAPLLKKMTIGVWSHICYEYEEDELKEYDNVWQQIITHEYSRKWETPDDFKHYNLSALVIKGFQAEERFMMRYIKRVMKAAVNLERVSLLDSGTCGVCNFYPSKGYPRTEEERHLTTKQISEWRSSLIDVKIGQPSVTVVP</sequence>
<name>A0AAV5EXB6_ELECO</name>
<protein>
    <submittedName>
        <fullName evidence="1">Uncharacterized protein</fullName>
    </submittedName>
</protein>
<evidence type="ECO:0000313" key="2">
    <source>
        <dbReference type="Proteomes" id="UP001054889"/>
    </source>
</evidence>
<comment type="caution">
    <text evidence="1">The sequence shown here is derived from an EMBL/GenBank/DDBJ whole genome shotgun (WGS) entry which is preliminary data.</text>
</comment>